<protein>
    <submittedName>
        <fullName evidence="4">Amino acid ABC transporter substrate-binding protein, PAAT family</fullName>
    </submittedName>
</protein>
<dbReference type="SMART" id="SM00062">
    <property type="entry name" value="PBPb"/>
    <property type="match status" value="1"/>
</dbReference>
<accession>A0A1H0NCC4</accession>
<sequence>MIPASTTRRAALAGAACLVLLPLSACGGSGSSAGSTTYGTLSSGTVKFAYRADDKPVSFVQDGKPAGFMVDLTTAMAAKLHLKATYVSTNFNSMVPDVRNHMFDAAAFGTLVTPARAGQTAFTTAVNYSQAQVLSRKKSAIAAVADCNGKTIAVTQGSELIALVQKIAPKVTVRQFPNVAASANALVAGQVDGLLTGVTTTQNLLAQHKDFTASPPVTSGMSAFPVAKDRPKLLKALNSALAQVIADGTYTRLFAKWNPPGTTIPAKLLSDYPGMRQVPGASAAAS</sequence>
<dbReference type="Gene3D" id="3.40.190.10">
    <property type="entry name" value="Periplasmic binding protein-like II"/>
    <property type="match status" value="2"/>
</dbReference>
<organism evidence="4 5">
    <name type="scientific">Actinacidiphila guanduensis</name>
    <dbReference type="NCBI Taxonomy" id="310781"/>
    <lineage>
        <taxon>Bacteria</taxon>
        <taxon>Bacillati</taxon>
        <taxon>Actinomycetota</taxon>
        <taxon>Actinomycetes</taxon>
        <taxon>Kitasatosporales</taxon>
        <taxon>Streptomycetaceae</taxon>
        <taxon>Actinacidiphila</taxon>
    </lineage>
</organism>
<evidence type="ECO:0000256" key="1">
    <source>
        <dbReference type="ARBA" id="ARBA00022729"/>
    </source>
</evidence>
<keyword evidence="5" id="KW-1185">Reference proteome</keyword>
<evidence type="ECO:0000313" key="4">
    <source>
        <dbReference type="EMBL" id="SDO90337.1"/>
    </source>
</evidence>
<dbReference type="PANTHER" id="PTHR35936">
    <property type="entry name" value="MEMBRANE-BOUND LYTIC MUREIN TRANSGLYCOSYLASE F"/>
    <property type="match status" value="1"/>
</dbReference>
<dbReference type="AlphaFoldDB" id="A0A1H0NCC4"/>
<dbReference type="Proteomes" id="UP000199341">
    <property type="component" value="Unassembled WGS sequence"/>
</dbReference>
<evidence type="ECO:0000313" key="5">
    <source>
        <dbReference type="Proteomes" id="UP000199341"/>
    </source>
</evidence>
<dbReference type="InterPro" id="IPR001638">
    <property type="entry name" value="Solute-binding_3/MltF_N"/>
</dbReference>
<dbReference type="CDD" id="cd13530">
    <property type="entry name" value="PBP2_peptides_like"/>
    <property type="match status" value="1"/>
</dbReference>
<feature type="chain" id="PRO_5038595316" evidence="2">
    <location>
        <begin position="28"/>
        <end position="286"/>
    </location>
</feature>
<dbReference type="SUPFAM" id="SSF53850">
    <property type="entry name" value="Periplasmic binding protein-like II"/>
    <property type="match status" value="1"/>
</dbReference>
<name>A0A1H0NCC4_9ACTN</name>
<dbReference type="OrthoDB" id="8454826at2"/>
<dbReference type="Pfam" id="PF00497">
    <property type="entry name" value="SBP_bac_3"/>
    <property type="match status" value="1"/>
</dbReference>
<keyword evidence="1 2" id="KW-0732">Signal</keyword>
<gene>
    <name evidence="4" type="ORF">SAMN05216259_11417</name>
</gene>
<proteinExistence type="predicted"/>
<dbReference type="PANTHER" id="PTHR35936:SF17">
    <property type="entry name" value="ARGININE-BINDING EXTRACELLULAR PROTEIN ARTP"/>
    <property type="match status" value="1"/>
</dbReference>
<reference evidence="4 5" key="1">
    <citation type="submission" date="2016-10" db="EMBL/GenBank/DDBJ databases">
        <authorList>
            <person name="de Groot N.N."/>
        </authorList>
    </citation>
    <scope>NUCLEOTIDE SEQUENCE [LARGE SCALE GENOMIC DNA]</scope>
    <source>
        <strain evidence="4 5">CGMCC 4.2022</strain>
    </source>
</reference>
<feature type="domain" description="Solute-binding protein family 3/N-terminal" evidence="3">
    <location>
        <begin position="45"/>
        <end position="261"/>
    </location>
</feature>
<evidence type="ECO:0000256" key="2">
    <source>
        <dbReference type="SAM" id="SignalP"/>
    </source>
</evidence>
<dbReference type="STRING" id="310781.SAMN05216259_11417"/>
<evidence type="ECO:0000259" key="3">
    <source>
        <dbReference type="SMART" id="SM00062"/>
    </source>
</evidence>
<feature type="signal peptide" evidence="2">
    <location>
        <begin position="1"/>
        <end position="27"/>
    </location>
</feature>
<dbReference type="EMBL" id="FNIE01000014">
    <property type="protein sequence ID" value="SDO90337.1"/>
    <property type="molecule type" value="Genomic_DNA"/>
</dbReference>
<dbReference type="RefSeq" id="WP_093787220.1">
    <property type="nucleotide sequence ID" value="NZ_FNIE01000014.1"/>
</dbReference>